<reference evidence="7 8" key="1">
    <citation type="submission" date="2016-09" db="EMBL/GenBank/DDBJ databases">
        <title>Lactic acid bacteria from MAP meat Genome sequencing and assembly.</title>
        <authorList>
            <person name="Behr J."/>
            <person name="Hilgarth M."/>
            <person name="Vogel R.F."/>
        </authorList>
    </citation>
    <scope>NUCLEOTIDE SEQUENCE [LARGE SCALE GENOMIC DNA]</scope>
    <source>
        <strain evidence="7 8">TMW21615</strain>
    </source>
</reference>
<dbReference type="NCBIfam" id="TIGR01509">
    <property type="entry name" value="HAD-SF-IA-v3"/>
    <property type="match status" value="1"/>
</dbReference>
<reference evidence="6" key="2">
    <citation type="submission" date="2020-01" db="EMBL/GenBank/DDBJ databases">
        <authorList>
            <person name="Hilgarth M."/>
            <person name="Vogel R.F."/>
        </authorList>
    </citation>
    <scope>NUCLEOTIDE SEQUENCE</scope>
    <source>
        <strain evidence="6">TMW21897</strain>
    </source>
</reference>
<organism evidence="7 8">
    <name type="scientific">Pseudolactococcus paracarnosus</name>
    <dbReference type="NCBI Taxonomy" id="2749962"/>
    <lineage>
        <taxon>Bacteria</taxon>
        <taxon>Bacillati</taxon>
        <taxon>Bacillota</taxon>
        <taxon>Bacilli</taxon>
        <taxon>Lactobacillales</taxon>
        <taxon>Streptococcaceae</taxon>
        <taxon>Pseudolactococcus</taxon>
    </lineage>
</organism>
<dbReference type="SFLD" id="SFLDG01129">
    <property type="entry name" value="C1.5:_HAD__Beta-PGM__Phosphata"/>
    <property type="match status" value="1"/>
</dbReference>
<dbReference type="InterPro" id="IPR023214">
    <property type="entry name" value="HAD_sf"/>
</dbReference>
<evidence type="ECO:0000256" key="5">
    <source>
        <dbReference type="ARBA" id="ARBA00023277"/>
    </source>
</evidence>
<dbReference type="GO" id="GO:0003824">
    <property type="term" value="F:catalytic activity"/>
    <property type="evidence" value="ECO:0007669"/>
    <property type="project" value="UniProtKB-ARBA"/>
</dbReference>
<dbReference type="AlphaFoldDB" id="A0A7L4WEH9"/>
<evidence type="ECO:0000313" key="9">
    <source>
        <dbReference type="Proteomes" id="UP001522462"/>
    </source>
</evidence>
<evidence type="ECO:0000313" key="8">
    <source>
        <dbReference type="Proteomes" id="UP000516280"/>
    </source>
</evidence>
<dbReference type="PRINTS" id="PR00413">
    <property type="entry name" value="HADHALOGNASE"/>
</dbReference>
<dbReference type="EMBL" id="JAAEDA010000010">
    <property type="protein sequence ID" value="MCJ1977732.1"/>
    <property type="molecule type" value="Genomic_DNA"/>
</dbReference>
<dbReference type="Pfam" id="PF13419">
    <property type="entry name" value="HAD_2"/>
    <property type="match status" value="1"/>
</dbReference>
<dbReference type="InterPro" id="IPR041492">
    <property type="entry name" value="HAD_2"/>
</dbReference>
<dbReference type="InterPro" id="IPR023198">
    <property type="entry name" value="PGP-like_dom2"/>
</dbReference>
<proteinExistence type="inferred from homology"/>
<evidence type="ECO:0000256" key="3">
    <source>
        <dbReference type="ARBA" id="ARBA00022723"/>
    </source>
</evidence>
<dbReference type="SFLD" id="SFLDS00003">
    <property type="entry name" value="Haloacid_Dehalogenase"/>
    <property type="match status" value="1"/>
</dbReference>
<protein>
    <submittedName>
        <fullName evidence="6">HAD family phosphatase</fullName>
    </submittedName>
</protein>
<evidence type="ECO:0000256" key="4">
    <source>
        <dbReference type="ARBA" id="ARBA00022842"/>
    </source>
</evidence>
<dbReference type="InterPro" id="IPR036412">
    <property type="entry name" value="HAD-like_sf"/>
</dbReference>
<evidence type="ECO:0000256" key="1">
    <source>
        <dbReference type="ARBA" id="ARBA00001946"/>
    </source>
</evidence>
<dbReference type="GO" id="GO:0046872">
    <property type="term" value="F:metal ion binding"/>
    <property type="evidence" value="ECO:0007669"/>
    <property type="project" value="UniProtKB-KW"/>
</dbReference>
<dbReference type="Proteomes" id="UP000516280">
    <property type="component" value="Chromosome"/>
</dbReference>
<keyword evidence="5" id="KW-0119">Carbohydrate metabolism</keyword>
<name>A0A7L4WEH9_9LACT</name>
<dbReference type="Gene3D" id="1.10.150.240">
    <property type="entry name" value="Putative phosphatase, domain 2"/>
    <property type="match status" value="1"/>
</dbReference>
<comment type="similarity">
    <text evidence="2">Belongs to the HAD-like hydrolase superfamily. CbbY/CbbZ/Gph/YieH family.</text>
</comment>
<dbReference type="EMBL" id="CP017195">
    <property type="protein sequence ID" value="QDJ28627.1"/>
    <property type="molecule type" value="Genomic_DNA"/>
</dbReference>
<dbReference type="RefSeq" id="WP_109835218.1">
    <property type="nucleotide sequence ID" value="NZ_CP017195.1"/>
</dbReference>
<evidence type="ECO:0000313" key="7">
    <source>
        <dbReference type="EMBL" id="QDJ28627.1"/>
    </source>
</evidence>
<dbReference type="SUPFAM" id="SSF56784">
    <property type="entry name" value="HAD-like"/>
    <property type="match status" value="1"/>
</dbReference>
<dbReference type="InterPro" id="IPR006439">
    <property type="entry name" value="HAD-SF_hydro_IA"/>
</dbReference>
<dbReference type="InterPro" id="IPR051600">
    <property type="entry name" value="Beta-PGM-like"/>
</dbReference>
<dbReference type="CDD" id="cd07505">
    <property type="entry name" value="HAD_BPGM-like"/>
    <property type="match status" value="1"/>
</dbReference>
<keyword evidence="4" id="KW-0460">Magnesium</keyword>
<dbReference type="PANTHER" id="PTHR46193:SF18">
    <property type="entry name" value="HEXITOL PHOSPHATASE B"/>
    <property type="match status" value="1"/>
</dbReference>
<keyword evidence="3" id="KW-0479">Metal-binding</keyword>
<comment type="cofactor">
    <cofactor evidence="1">
        <name>Mg(2+)</name>
        <dbReference type="ChEBI" id="CHEBI:18420"/>
    </cofactor>
</comment>
<evidence type="ECO:0000313" key="6">
    <source>
        <dbReference type="EMBL" id="MCJ1977732.1"/>
    </source>
</evidence>
<keyword evidence="9" id="KW-1185">Reference proteome</keyword>
<reference evidence="6 9" key="3">
    <citation type="journal article" date="2022" name="Microbiol. Res.">
        <title>Comparative genome analysis, predicted lifestyle and antimicrobial strategies of Lactococcus carnosus and Lactococcus paracarnosus isolated from meat.</title>
        <authorList>
            <person name="Werum V."/>
            <person name="Ehrmann M."/>
            <person name="Vogel R."/>
            <person name="Hilgarth M."/>
        </authorList>
    </citation>
    <scope>NUCLEOTIDE SEQUENCE [LARGE SCALE GENOMIC DNA]</scope>
    <source>
        <strain evidence="6 9">TMW21897</strain>
    </source>
</reference>
<dbReference type="Proteomes" id="UP001522462">
    <property type="component" value="Unassembled WGS sequence"/>
</dbReference>
<evidence type="ECO:0000256" key="2">
    <source>
        <dbReference type="ARBA" id="ARBA00006171"/>
    </source>
</evidence>
<accession>A0A7L4WEH9</accession>
<dbReference type="PANTHER" id="PTHR46193">
    <property type="entry name" value="6-PHOSPHOGLUCONATE PHOSPHATASE"/>
    <property type="match status" value="1"/>
</dbReference>
<sequence length="231" mass="25160">MTIINQTECEYGKHHLRAICFDLDGLLLDTEHTYRDGWLDAFEKMGIDKNAYDLAAWSGLSWLQTRKLLAADLGDAMVSDIRQARETYILSQMTADKIPIKSGAHAVLQAAKKKGLKLAVVSSTVSSRAIPLLENADLLTYFDVHVFGDEVMAHKPLPDPYLAALAKLGVEDSQALAVEDSFTGALSATKAGLMVFLVPDKSFNAQFSDAALAQLTLFGVGNDLQELADKL</sequence>
<gene>
    <name evidence="7" type="ORF">BHS01_08860</name>
    <name evidence="6" type="ORF">GYN19_07160</name>
</gene>
<dbReference type="Gene3D" id="3.40.50.1000">
    <property type="entry name" value="HAD superfamily/HAD-like"/>
    <property type="match status" value="1"/>
</dbReference>
<dbReference type="KEGG" id="lpaa:BHS01_08860"/>